<dbReference type="Pfam" id="PF02574">
    <property type="entry name" value="S-methyl_trans"/>
    <property type="match status" value="1"/>
</dbReference>
<evidence type="ECO:0000256" key="4">
    <source>
        <dbReference type="ARBA" id="ARBA00022833"/>
    </source>
</evidence>
<dbReference type="GO" id="GO:0032259">
    <property type="term" value="P:methylation"/>
    <property type="evidence" value="ECO:0007669"/>
    <property type="project" value="UniProtKB-KW"/>
</dbReference>
<reference evidence="6 7" key="1">
    <citation type="journal article" date="2023" name="Int. J. Mol. Sci.">
        <title>De Novo Assembly and Annotation of 11 Diverse Shrub Willow (Salix) Genomes Reveals Novel Gene Organization in Sex-Linked Regions.</title>
        <authorList>
            <person name="Hyden B."/>
            <person name="Feng K."/>
            <person name="Yates T.B."/>
            <person name="Jawdy S."/>
            <person name="Cereghino C."/>
            <person name="Smart L.B."/>
            <person name="Muchero W."/>
        </authorList>
    </citation>
    <scope>NUCLEOTIDE SEQUENCE [LARGE SCALE GENOMIC DNA]</scope>
    <source>
        <tissue evidence="6">Shoot tip</tissue>
    </source>
</reference>
<evidence type="ECO:0000256" key="1">
    <source>
        <dbReference type="ARBA" id="ARBA00022603"/>
    </source>
</evidence>
<feature type="domain" description="Hcy-binding" evidence="5">
    <location>
        <begin position="24"/>
        <end position="60"/>
    </location>
</feature>
<keyword evidence="4" id="KW-0862">Zinc</keyword>
<organism evidence="6 7">
    <name type="scientific">Salix udensis</name>
    <dbReference type="NCBI Taxonomy" id="889485"/>
    <lineage>
        <taxon>Eukaryota</taxon>
        <taxon>Viridiplantae</taxon>
        <taxon>Streptophyta</taxon>
        <taxon>Embryophyta</taxon>
        <taxon>Tracheophyta</taxon>
        <taxon>Spermatophyta</taxon>
        <taxon>Magnoliopsida</taxon>
        <taxon>eudicotyledons</taxon>
        <taxon>Gunneridae</taxon>
        <taxon>Pentapetalae</taxon>
        <taxon>rosids</taxon>
        <taxon>fabids</taxon>
        <taxon>Malpighiales</taxon>
        <taxon>Salicaceae</taxon>
        <taxon>Saliceae</taxon>
        <taxon>Salix</taxon>
    </lineage>
</organism>
<name>A0AAD6P0X1_9ROSI</name>
<dbReference type="PANTHER" id="PTHR46015:SF1">
    <property type="entry name" value="HOMOCYSTEINE S-METHYLTRANSFERASE-LIKE ISOFORM 1"/>
    <property type="match status" value="1"/>
</dbReference>
<keyword evidence="2" id="KW-0808">Transferase</keyword>
<dbReference type="GO" id="GO:0009086">
    <property type="term" value="P:methionine biosynthetic process"/>
    <property type="evidence" value="ECO:0007669"/>
    <property type="project" value="TreeGrafter"/>
</dbReference>
<proteinExistence type="predicted"/>
<evidence type="ECO:0000256" key="3">
    <source>
        <dbReference type="ARBA" id="ARBA00022723"/>
    </source>
</evidence>
<dbReference type="EMBL" id="JAPFFJ010000013">
    <property type="protein sequence ID" value="KAJ6412289.1"/>
    <property type="molecule type" value="Genomic_DNA"/>
</dbReference>
<gene>
    <name evidence="6" type="ORF">OIU84_005364</name>
</gene>
<dbReference type="Proteomes" id="UP001162972">
    <property type="component" value="Chromosome 5"/>
</dbReference>
<accession>A0AAD6P0X1</accession>
<dbReference type="InterPro" id="IPR051486">
    <property type="entry name" value="Hcy_S-methyltransferase"/>
</dbReference>
<dbReference type="GO" id="GO:0046872">
    <property type="term" value="F:metal ion binding"/>
    <property type="evidence" value="ECO:0007669"/>
    <property type="project" value="UniProtKB-KW"/>
</dbReference>
<protein>
    <recommendedName>
        <fullName evidence="5">Hcy-binding domain-containing protein</fullName>
    </recommendedName>
</protein>
<evidence type="ECO:0000313" key="6">
    <source>
        <dbReference type="EMBL" id="KAJ6412289.1"/>
    </source>
</evidence>
<dbReference type="GO" id="GO:0008898">
    <property type="term" value="F:S-adenosylmethionine-homocysteine S-methyltransferase activity"/>
    <property type="evidence" value="ECO:0007669"/>
    <property type="project" value="TreeGrafter"/>
</dbReference>
<dbReference type="SUPFAM" id="SSF82282">
    <property type="entry name" value="Homocysteine S-methyltransferase"/>
    <property type="match status" value="1"/>
</dbReference>
<dbReference type="InterPro" id="IPR036589">
    <property type="entry name" value="HCY_dom_sf"/>
</dbReference>
<sequence length="75" mass="8041">MGQPAAETSSFMTDFLLKSGGVAIIDGGLATELERYGADLNDPLWSAKCLLTSPHLIRAVPSPLSLYTLMFFCSC</sequence>
<evidence type="ECO:0000256" key="2">
    <source>
        <dbReference type="ARBA" id="ARBA00022679"/>
    </source>
</evidence>
<dbReference type="InterPro" id="IPR003726">
    <property type="entry name" value="HCY_dom"/>
</dbReference>
<dbReference type="Gene3D" id="3.20.20.330">
    <property type="entry name" value="Homocysteine-binding-like domain"/>
    <property type="match status" value="1"/>
</dbReference>
<dbReference type="PANTHER" id="PTHR46015">
    <property type="entry name" value="ZGC:172121"/>
    <property type="match status" value="1"/>
</dbReference>
<evidence type="ECO:0000259" key="5">
    <source>
        <dbReference type="Pfam" id="PF02574"/>
    </source>
</evidence>
<comment type="caution">
    <text evidence="6">The sequence shown here is derived from an EMBL/GenBank/DDBJ whole genome shotgun (WGS) entry which is preliminary data.</text>
</comment>
<dbReference type="AlphaFoldDB" id="A0AAD6P0X1"/>
<keyword evidence="7" id="KW-1185">Reference proteome</keyword>
<evidence type="ECO:0000313" key="7">
    <source>
        <dbReference type="Proteomes" id="UP001162972"/>
    </source>
</evidence>
<keyword evidence="3" id="KW-0479">Metal-binding</keyword>
<keyword evidence="1" id="KW-0489">Methyltransferase</keyword>
<dbReference type="GO" id="GO:0033528">
    <property type="term" value="P:S-methylmethionine cycle"/>
    <property type="evidence" value="ECO:0007669"/>
    <property type="project" value="TreeGrafter"/>
</dbReference>